<dbReference type="EMBL" id="FMZC01000005">
    <property type="protein sequence ID" value="SDD25125.1"/>
    <property type="molecule type" value="Genomic_DNA"/>
</dbReference>
<proteinExistence type="inferred from homology"/>
<dbReference type="InterPro" id="IPR012910">
    <property type="entry name" value="Plug_dom"/>
</dbReference>
<evidence type="ECO:0000256" key="10">
    <source>
        <dbReference type="ARBA" id="ARBA00023170"/>
    </source>
</evidence>
<feature type="domain" description="TonB-dependent receptor plug" evidence="16">
    <location>
        <begin position="96"/>
        <end position="199"/>
    </location>
</feature>
<dbReference type="FunFam" id="2.170.130.10:FF:000001">
    <property type="entry name" value="Catecholate siderophore TonB-dependent receptor"/>
    <property type="match status" value="1"/>
</dbReference>
<name>A0A1G6T9X3_9BURK</name>
<evidence type="ECO:0000313" key="17">
    <source>
        <dbReference type="EMBL" id="SDD25125.1"/>
    </source>
</evidence>
<keyword evidence="10" id="KW-0675">Receptor</keyword>
<dbReference type="AlphaFoldDB" id="A0A1G6T9X3"/>
<feature type="region of interest" description="Disordered" evidence="14">
    <location>
        <begin position="1"/>
        <end position="28"/>
    </location>
</feature>
<evidence type="ECO:0000313" key="18">
    <source>
        <dbReference type="Proteomes" id="UP000198781"/>
    </source>
</evidence>
<evidence type="ECO:0000256" key="7">
    <source>
        <dbReference type="ARBA" id="ARBA00023065"/>
    </source>
</evidence>
<dbReference type="RefSeq" id="WP_092743265.1">
    <property type="nucleotide sequence ID" value="NZ_FMZC01000005.1"/>
</dbReference>
<sequence length="741" mass="80331">MHRPSAAGHRIPASISTAAAATTGSNKARAPRRSLLAAASLAALVQGAALPSFAQGQAPGTSAEPQLPTTEVVGRQQSGQYHAQESEGATKTDTPLREVPQAVRVVTRQLVDDLGAQRLDDVLDYVAGVSRQNNFGGIWDNVAMRGFVGHEDMGMSLLRNGMPANRGFNAPRDTANVERFEFLKGTMGALYGSSEPGGTVNVVTKQPLFKSAHSVEAYYGTHDAKRLALDSTGPLNGSATEPATLAYRLNVSVEDKDSFRDFVHSRRELIAPAITWKLGPDTVLRYDGEWLRQRAPLDRGVTSVNGQLGAVPTSRFYGEPGDGDITVDNQTHQFFLEQALSADWSLRAGLQYKRGTLDGLASESHQYGPAPCQTSVEASGWLCRRLISRDFQSDDTTVQIDLNGRLATGAFQHDLLVGAEVSRFDMDQTMLTQAGGGRFGYGISVANPVYGAGPRPALTARAIDRTVNDRTTAFYAQDQISLSPQWKLLAGVRHDRYRGEINERSAGRITTQDPSATSPRLGLTWLATPELSVYASAGRSFRAQAQTKAAGEQIKPEIGNARELGVKWQSADARLGGSVALFDISKRNTATWDDDGVYLVPRPGKVRNRGLEAELAGWVAPGWRVALSYTYLDADPLITQFARQSASAFVTHEMALAGGGLLGVGGGFTHVGERHGDTGEPRLPAYTVAKLTTYWNLNKRLRVSLDVDNLFDKTYYHSAYNRVWVMPGSPRQVTVGMQYKF</sequence>
<dbReference type="STRING" id="187868.SAMN05192589_10586"/>
<dbReference type="CDD" id="cd01347">
    <property type="entry name" value="ligand_gated_channel"/>
    <property type="match status" value="1"/>
</dbReference>
<evidence type="ECO:0000259" key="16">
    <source>
        <dbReference type="Pfam" id="PF07715"/>
    </source>
</evidence>
<dbReference type="GO" id="GO:0009279">
    <property type="term" value="C:cell outer membrane"/>
    <property type="evidence" value="ECO:0007669"/>
    <property type="project" value="UniProtKB-SubCell"/>
</dbReference>
<protein>
    <submittedName>
        <fullName evidence="17">Iron complex outermembrane recepter protein</fullName>
    </submittedName>
</protein>
<feature type="compositionally biased region" description="Basic and acidic residues" evidence="14">
    <location>
        <begin position="84"/>
        <end position="96"/>
    </location>
</feature>
<dbReference type="PANTHER" id="PTHR32552:SF90">
    <property type="entry name" value="METAL-PSEUDOPALINE RECEPTOR CNTO"/>
    <property type="match status" value="1"/>
</dbReference>
<keyword evidence="18" id="KW-1185">Reference proteome</keyword>
<dbReference type="InterPro" id="IPR010105">
    <property type="entry name" value="TonB_sidphr_rcpt"/>
</dbReference>
<evidence type="ECO:0000256" key="1">
    <source>
        <dbReference type="ARBA" id="ARBA00004571"/>
    </source>
</evidence>
<dbReference type="Gene3D" id="2.170.130.10">
    <property type="entry name" value="TonB-dependent receptor, plug domain"/>
    <property type="match status" value="1"/>
</dbReference>
<dbReference type="SUPFAM" id="SSF56935">
    <property type="entry name" value="Porins"/>
    <property type="match status" value="1"/>
</dbReference>
<feature type="domain" description="TonB-dependent receptor-like beta-barrel" evidence="15">
    <location>
        <begin position="276"/>
        <end position="710"/>
    </location>
</feature>
<evidence type="ECO:0000256" key="3">
    <source>
        <dbReference type="ARBA" id="ARBA00022448"/>
    </source>
</evidence>
<feature type="compositionally biased region" description="Low complexity" evidence="14">
    <location>
        <begin position="13"/>
        <end position="28"/>
    </location>
</feature>
<dbReference type="Gene3D" id="2.40.170.20">
    <property type="entry name" value="TonB-dependent receptor, beta-barrel domain"/>
    <property type="match status" value="1"/>
</dbReference>
<keyword evidence="8 13" id="KW-0798">TonB box</keyword>
<evidence type="ECO:0000256" key="9">
    <source>
        <dbReference type="ARBA" id="ARBA00023136"/>
    </source>
</evidence>
<dbReference type="GO" id="GO:0015344">
    <property type="term" value="F:siderophore uptake transmembrane transporter activity"/>
    <property type="evidence" value="ECO:0007669"/>
    <property type="project" value="TreeGrafter"/>
</dbReference>
<dbReference type="InterPro" id="IPR000531">
    <property type="entry name" value="Beta-barrel_TonB"/>
</dbReference>
<evidence type="ECO:0000259" key="15">
    <source>
        <dbReference type="Pfam" id="PF00593"/>
    </source>
</evidence>
<keyword evidence="3 12" id="KW-0813">Transport</keyword>
<feature type="region of interest" description="Disordered" evidence="14">
    <location>
        <begin position="72"/>
        <end position="97"/>
    </location>
</feature>
<keyword evidence="11 12" id="KW-0998">Cell outer membrane</keyword>
<dbReference type="PROSITE" id="PS52016">
    <property type="entry name" value="TONB_DEPENDENT_REC_3"/>
    <property type="match status" value="1"/>
</dbReference>
<dbReference type="Proteomes" id="UP000198781">
    <property type="component" value="Unassembled WGS sequence"/>
</dbReference>
<dbReference type="InterPro" id="IPR037066">
    <property type="entry name" value="Plug_dom_sf"/>
</dbReference>
<keyword evidence="9 12" id="KW-0472">Membrane</keyword>
<keyword evidence="7" id="KW-0406">Ion transport</keyword>
<dbReference type="Pfam" id="PF00593">
    <property type="entry name" value="TonB_dep_Rec_b-barrel"/>
    <property type="match status" value="1"/>
</dbReference>
<dbReference type="GO" id="GO:0038023">
    <property type="term" value="F:signaling receptor activity"/>
    <property type="evidence" value="ECO:0007669"/>
    <property type="project" value="InterPro"/>
</dbReference>
<dbReference type="NCBIfam" id="TIGR01783">
    <property type="entry name" value="TonB-siderophor"/>
    <property type="match status" value="1"/>
</dbReference>
<evidence type="ECO:0000256" key="2">
    <source>
        <dbReference type="ARBA" id="ARBA00009810"/>
    </source>
</evidence>
<evidence type="ECO:0000256" key="8">
    <source>
        <dbReference type="ARBA" id="ARBA00023077"/>
    </source>
</evidence>
<gene>
    <name evidence="17" type="ORF">SAMN05192589_10586</name>
</gene>
<keyword evidence="5 12" id="KW-0812">Transmembrane</keyword>
<evidence type="ECO:0000256" key="11">
    <source>
        <dbReference type="ARBA" id="ARBA00023237"/>
    </source>
</evidence>
<feature type="compositionally biased region" description="Polar residues" evidence="14">
    <location>
        <begin position="72"/>
        <end position="83"/>
    </location>
</feature>
<comment type="similarity">
    <text evidence="2 12 13">Belongs to the TonB-dependent receptor family.</text>
</comment>
<dbReference type="GO" id="GO:0015891">
    <property type="term" value="P:siderophore transport"/>
    <property type="evidence" value="ECO:0007669"/>
    <property type="project" value="InterPro"/>
</dbReference>
<evidence type="ECO:0000256" key="14">
    <source>
        <dbReference type="SAM" id="MobiDB-lite"/>
    </source>
</evidence>
<dbReference type="PANTHER" id="PTHR32552">
    <property type="entry name" value="FERRICHROME IRON RECEPTOR-RELATED"/>
    <property type="match status" value="1"/>
</dbReference>
<reference evidence="17 18" key="1">
    <citation type="submission" date="2016-10" db="EMBL/GenBank/DDBJ databases">
        <authorList>
            <person name="de Groot N.N."/>
        </authorList>
    </citation>
    <scope>NUCLEOTIDE SEQUENCE [LARGE SCALE GENOMIC DNA]</scope>
    <source>
        <strain evidence="17 18">DSM 16619</strain>
    </source>
</reference>
<dbReference type="InterPro" id="IPR039426">
    <property type="entry name" value="TonB-dep_rcpt-like"/>
</dbReference>
<dbReference type="InterPro" id="IPR036942">
    <property type="entry name" value="Beta-barrel_TonB_sf"/>
</dbReference>
<keyword evidence="4 12" id="KW-1134">Transmembrane beta strand</keyword>
<dbReference type="Pfam" id="PF07715">
    <property type="entry name" value="Plug"/>
    <property type="match status" value="1"/>
</dbReference>
<evidence type="ECO:0000256" key="5">
    <source>
        <dbReference type="ARBA" id="ARBA00022692"/>
    </source>
</evidence>
<evidence type="ECO:0000256" key="13">
    <source>
        <dbReference type="RuleBase" id="RU003357"/>
    </source>
</evidence>
<evidence type="ECO:0000256" key="4">
    <source>
        <dbReference type="ARBA" id="ARBA00022452"/>
    </source>
</evidence>
<keyword evidence="6" id="KW-0732">Signal</keyword>
<dbReference type="OrthoDB" id="8732650at2"/>
<accession>A0A1G6T9X3</accession>
<organism evidence="17 18">
    <name type="scientific">Paracidovorax valerianellae</name>
    <dbReference type="NCBI Taxonomy" id="187868"/>
    <lineage>
        <taxon>Bacteria</taxon>
        <taxon>Pseudomonadati</taxon>
        <taxon>Pseudomonadota</taxon>
        <taxon>Betaproteobacteria</taxon>
        <taxon>Burkholderiales</taxon>
        <taxon>Comamonadaceae</taxon>
        <taxon>Paracidovorax</taxon>
    </lineage>
</organism>
<evidence type="ECO:0000256" key="12">
    <source>
        <dbReference type="PROSITE-ProRule" id="PRU01360"/>
    </source>
</evidence>
<evidence type="ECO:0000256" key="6">
    <source>
        <dbReference type="ARBA" id="ARBA00022729"/>
    </source>
</evidence>
<comment type="subcellular location">
    <subcellularLocation>
        <location evidence="1 12">Cell outer membrane</location>
        <topology evidence="1 12">Multi-pass membrane protein</topology>
    </subcellularLocation>
</comment>